<gene>
    <name evidence="2" type="ORF">MELLADRAFT_60377</name>
</gene>
<feature type="compositionally biased region" description="Low complexity" evidence="1">
    <location>
        <begin position="1"/>
        <end position="15"/>
    </location>
</feature>
<sequence length="226" mass="24189">MQAALDRAAEAAEALRVTRSHSVATGQAPGPPLATPRRNSNKQPTLPPQQPPPPPPHPQPPAIEIPDDVDDLDGDEITEGDGIGEVDGDLHRLDDGPLLESDEEDDSYAPPRDKGKGRRDDTSPTPSNSGSGSASSQRLHSGEGKYISPSYSLPYPFTTALLPSLSIFHLHLPSSPNRPTSHSHCVTTKTRRKAQEAEHIYSHVGGLHQTRSMSMMPVAVGRPGHP</sequence>
<dbReference type="HOGENOM" id="CLU_1225004_0_0_1"/>
<feature type="compositionally biased region" description="Pro residues" evidence="1">
    <location>
        <begin position="45"/>
        <end position="63"/>
    </location>
</feature>
<keyword evidence="3" id="KW-1185">Reference proteome</keyword>
<organism evidence="3">
    <name type="scientific">Melampsora larici-populina (strain 98AG31 / pathotype 3-4-7)</name>
    <name type="common">Poplar leaf rust fungus</name>
    <dbReference type="NCBI Taxonomy" id="747676"/>
    <lineage>
        <taxon>Eukaryota</taxon>
        <taxon>Fungi</taxon>
        <taxon>Dikarya</taxon>
        <taxon>Basidiomycota</taxon>
        <taxon>Pucciniomycotina</taxon>
        <taxon>Pucciniomycetes</taxon>
        <taxon>Pucciniales</taxon>
        <taxon>Melampsoraceae</taxon>
        <taxon>Melampsora</taxon>
    </lineage>
</organism>
<reference evidence="3" key="1">
    <citation type="journal article" date="2011" name="Proc. Natl. Acad. Sci. U.S.A.">
        <title>Obligate biotrophy features unraveled by the genomic analysis of rust fungi.</title>
        <authorList>
            <person name="Duplessis S."/>
            <person name="Cuomo C.A."/>
            <person name="Lin Y.-C."/>
            <person name="Aerts A."/>
            <person name="Tisserant E."/>
            <person name="Veneault-Fourrey C."/>
            <person name="Joly D.L."/>
            <person name="Hacquard S."/>
            <person name="Amselem J."/>
            <person name="Cantarel B.L."/>
            <person name="Chiu R."/>
            <person name="Coutinho P.M."/>
            <person name="Feau N."/>
            <person name="Field M."/>
            <person name="Frey P."/>
            <person name="Gelhaye E."/>
            <person name="Goldberg J."/>
            <person name="Grabherr M.G."/>
            <person name="Kodira C.D."/>
            <person name="Kohler A."/>
            <person name="Kuees U."/>
            <person name="Lindquist E.A."/>
            <person name="Lucas S.M."/>
            <person name="Mago R."/>
            <person name="Mauceli E."/>
            <person name="Morin E."/>
            <person name="Murat C."/>
            <person name="Pangilinan J.L."/>
            <person name="Park R."/>
            <person name="Pearson M."/>
            <person name="Quesneville H."/>
            <person name="Rouhier N."/>
            <person name="Sakthikumar S."/>
            <person name="Salamov A.A."/>
            <person name="Schmutz J."/>
            <person name="Selles B."/>
            <person name="Shapiro H."/>
            <person name="Tanguay P."/>
            <person name="Tuskan G.A."/>
            <person name="Henrissat B."/>
            <person name="Van de Peer Y."/>
            <person name="Rouze P."/>
            <person name="Ellis J.G."/>
            <person name="Dodds P.N."/>
            <person name="Schein J.E."/>
            <person name="Zhong S."/>
            <person name="Hamelin R.C."/>
            <person name="Grigoriev I.V."/>
            <person name="Szabo L.J."/>
            <person name="Martin F."/>
        </authorList>
    </citation>
    <scope>NUCLEOTIDE SEQUENCE [LARGE SCALE GENOMIC DNA]</scope>
    <source>
        <strain evidence="3">98AG31 / pathotype 3-4-7</strain>
    </source>
</reference>
<proteinExistence type="predicted"/>
<dbReference type="RefSeq" id="XP_007406138.1">
    <property type="nucleotide sequence ID" value="XM_007406076.1"/>
</dbReference>
<dbReference type="EMBL" id="GL883094">
    <property type="protein sequence ID" value="EGG10669.1"/>
    <property type="molecule type" value="Genomic_DNA"/>
</dbReference>
<accession>F4R9W2</accession>
<evidence type="ECO:0000313" key="2">
    <source>
        <dbReference type="EMBL" id="EGG10669.1"/>
    </source>
</evidence>
<dbReference type="VEuPathDB" id="FungiDB:MELLADRAFT_60377"/>
<dbReference type="AlphaFoldDB" id="F4R9W2"/>
<dbReference type="Proteomes" id="UP000001072">
    <property type="component" value="Unassembled WGS sequence"/>
</dbReference>
<dbReference type="InParanoid" id="F4R9W2"/>
<feature type="compositionally biased region" description="Basic and acidic residues" evidence="1">
    <location>
        <begin position="111"/>
        <end position="122"/>
    </location>
</feature>
<dbReference type="KEGG" id="mlr:MELLADRAFT_60377"/>
<feature type="compositionally biased region" description="Acidic residues" evidence="1">
    <location>
        <begin position="65"/>
        <end position="87"/>
    </location>
</feature>
<feature type="region of interest" description="Disordered" evidence="1">
    <location>
        <begin position="1"/>
        <end position="143"/>
    </location>
</feature>
<protein>
    <submittedName>
        <fullName evidence="2">Uncharacterized protein</fullName>
    </submittedName>
</protein>
<feature type="compositionally biased region" description="Low complexity" evidence="1">
    <location>
        <begin position="123"/>
        <end position="136"/>
    </location>
</feature>
<evidence type="ECO:0000313" key="3">
    <source>
        <dbReference type="Proteomes" id="UP000001072"/>
    </source>
</evidence>
<dbReference type="GeneID" id="18929540"/>
<evidence type="ECO:0000256" key="1">
    <source>
        <dbReference type="SAM" id="MobiDB-lite"/>
    </source>
</evidence>
<name>F4R9W2_MELLP</name>